<dbReference type="EC" id="2.7.8.29" evidence="12"/>
<feature type="transmembrane region" description="Helical" evidence="12">
    <location>
        <begin position="121"/>
        <end position="141"/>
    </location>
</feature>
<dbReference type="GO" id="GO:0106245">
    <property type="term" value="F:L-serine-phosphatidylethanolamine phosphatidyltransferase activity"/>
    <property type="evidence" value="ECO:0007669"/>
    <property type="project" value="UniProtKB-UniRule"/>
</dbReference>
<keyword evidence="10 12" id="KW-0472">Membrane</keyword>
<keyword evidence="11 12" id="KW-1208">Phospholipid metabolism</keyword>
<keyword evidence="9 12" id="KW-0443">Lipid metabolism</keyword>
<evidence type="ECO:0000313" key="14">
    <source>
        <dbReference type="EMBL" id="KAK2182684.1"/>
    </source>
</evidence>
<proteinExistence type="inferred from homology"/>
<gene>
    <name evidence="14" type="ORF">NP493_338g01011</name>
</gene>
<keyword evidence="5 12" id="KW-0808">Transferase</keyword>
<feature type="transmembrane region" description="Helical" evidence="12">
    <location>
        <begin position="207"/>
        <end position="227"/>
    </location>
</feature>
<keyword evidence="12" id="KW-0594">Phospholipid biosynthesis</keyword>
<evidence type="ECO:0000256" key="9">
    <source>
        <dbReference type="ARBA" id="ARBA00023098"/>
    </source>
</evidence>
<name>A0AAD9L419_RIDPI</name>
<feature type="transmembrane region" description="Helical" evidence="12">
    <location>
        <begin position="373"/>
        <end position="394"/>
    </location>
</feature>
<dbReference type="AlphaFoldDB" id="A0AAD9L419"/>
<keyword evidence="6 12" id="KW-0812">Transmembrane</keyword>
<keyword evidence="8 12" id="KW-1133">Transmembrane helix</keyword>
<comment type="caution">
    <text evidence="14">The sequence shown here is derived from an EMBL/GenBank/DDBJ whole genome shotgun (WGS) entry which is preliminary data.</text>
</comment>
<evidence type="ECO:0000256" key="2">
    <source>
        <dbReference type="ARBA" id="ARBA00004916"/>
    </source>
</evidence>
<feature type="transmembrane region" description="Helical" evidence="12">
    <location>
        <begin position="302"/>
        <end position="319"/>
    </location>
</feature>
<feature type="region of interest" description="Disordered" evidence="13">
    <location>
        <begin position="16"/>
        <end position="38"/>
    </location>
</feature>
<dbReference type="InterPro" id="IPR004277">
    <property type="entry name" value="PSS"/>
</dbReference>
<dbReference type="PANTHER" id="PTHR15362:SF15">
    <property type="entry name" value="PHOSPHATIDYLSERINE SYNTHASE 1"/>
    <property type="match status" value="1"/>
</dbReference>
<sequence length="500" mass="57857">MIALVSVPNPRSVLAHGQQENMATRRRTLSTGSDHSDKSDHFCHINERAVDDISLEFFYKPHTLTLLAVSVIALLYYALTRNDSKAETNIWSAVWVVIFFFLVVSTLAFPNGPFTRPHPAIWRMVFGLSVLYSMFLLAVLFQNYSDVKEIIYFLYPDLRDWEPDEKEYAVNCSDITVTRLWSHMDVFAFGHFWGWALRALLVRHYGICWTVSLTWEVTEVAFAHLLPNFAECWWDALILDVLLCNGLGIWLGMFICRRLEMRNYQWESIRDIHSTTGKIRRAVLQFTPASWTHVRWMDPNSTYMRVVAFAILVVVWQLVDLNTFFLKHIFYFGAGHPLSVTRLLLLAIISAPSIRQYYTYVTDTQCRRLGTQCWMFLFITFTEAIICIKFGLQLFKKTQITYVICWLVLLFLSSICCVYTCAYTAKRSQIQADQTKKDLKTEKTEKTETTNNIQNPSTEHKTSASGDSDVIENGDSPISNGYNFRRRSARRADNSVSQKL</sequence>
<dbReference type="PANTHER" id="PTHR15362">
    <property type="entry name" value="PHOSPHATIDYLINOSITOL SYNTHASE"/>
    <property type="match status" value="1"/>
</dbReference>
<feature type="region of interest" description="Disordered" evidence="13">
    <location>
        <begin position="434"/>
        <end position="500"/>
    </location>
</feature>
<keyword evidence="12" id="KW-0444">Lipid biosynthesis</keyword>
<comment type="subcellular location">
    <subcellularLocation>
        <location evidence="1 12">Endoplasmic reticulum membrane</location>
        <topology evidence="1 12">Multi-pass membrane protein</topology>
    </subcellularLocation>
</comment>
<evidence type="ECO:0000256" key="6">
    <source>
        <dbReference type="ARBA" id="ARBA00022692"/>
    </source>
</evidence>
<comment type="catalytic activity">
    <reaction evidence="12">
        <text>a 1,2-diacyl-sn-glycero-3-phosphoethanolamine + L-serine = a 1,2-diacyl-sn-glycero-3-phospho-L-serine + ethanolamine</text>
        <dbReference type="Rhea" id="RHEA:27606"/>
        <dbReference type="ChEBI" id="CHEBI:33384"/>
        <dbReference type="ChEBI" id="CHEBI:57262"/>
        <dbReference type="ChEBI" id="CHEBI:57603"/>
        <dbReference type="ChEBI" id="CHEBI:64612"/>
        <dbReference type="EC" id="2.7.8.29"/>
    </reaction>
</comment>
<dbReference type="Proteomes" id="UP001209878">
    <property type="component" value="Unassembled WGS sequence"/>
</dbReference>
<comment type="function">
    <text evidence="12">Catalyzes a base-exchange reaction in which the polar head group of phosphatidylethanolamine (PE) is replaced by L-serine.</text>
</comment>
<dbReference type="GO" id="GO:0006659">
    <property type="term" value="P:phosphatidylserine biosynthetic process"/>
    <property type="evidence" value="ECO:0007669"/>
    <property type="project" value="UniProtKB-UniRule"/>
</dbReference>
<evidence type="ECO:0000256" key="8">
    <source>
        <dbReference type="ARBA" id="ARBA00022989"/>
    </source>
</evidence>
<comment type="similarity">
    <text evidence="4 12">Belongs to the phosphatidyl serine synthase family.</text>
</comment>
<dbReference type="EMBL" id="JAODUO010000340">
    <property type="protein sequence ID" value="KAK2182684.1"/>
    <property type="molecule type" value="Genomic_DNA"/>
</dbReference>
<keyword evidence="15" id="KW-1185">Reference proteome</keyword>
<feature type="transmembrane region" description="Helical" evidence="12">
    <location>
        <begin position="233"/>
        <end position="256"/>
    </location>
</feature>
<evidence type="ECO:0000256" key="1">
    <source>
        <dbReference type="ARBA" id="ARBA00004477"/>
    </source>
</evidence>
<comment type="pathway">
    <text evidence="3">Lipid metabolism.</text>
</comment>
<evidence type="ECO:0000313" key="15">
    <source>
        <dbReference type="Proteomes" id="UP001209878"/>
    </source>
</evidence>
<comment type="pathway">
    <text evidence="2 12">Phospholipid metabolism; phosphatidylserine biosynthesis.</text>
</comment>
<evidence type="ECO:0000256" key="5">
    <source>
        <dbReference type="ARBA" id="ARBA00022679"/>
    </source>
</evidence>
<evidence type="ECO:0000256" key="10">
    <source>
        <dbReference type="ARBA" id="ARBA00023136"/>
    </source>
</evidence>
<feature type="transmembrane region" description="Helical" evidence="12">
    <location>
        <begin position="57"/>
        <end position="78"/>
    </location>
</feature>
<reference evidence="14" key="1">
    <citation type="journal article" date="2023" name="Mol. Biol. Evol.">
        <title>Third-Generation Sequencing Reveals the Adaptive Role of the Epigenome in Three Deep-Sea Polychaetes.</title>
        <authorList>
            <person name="Perez M."/>
            <person name="Aroh O."/>
            <person name="Sun Y."/>
            <person name="Lan Y."/>
            <person name="Juniper S.K."/>
            <person name="Young C.R."/>
            <person name="Angers B."/>
            <person name="Qian P.Y."/>
        </authorList>
    </citation>
    <scope>NUCLEOTIDE SEQUENCE</scope>
    <source>
        <strain evidence="14">R07B-5</strain>
    </source>
</reference>
<feature type="transmembrane region" description="Helical" evidence="12">
    <location>
        <begin position="400"/>
        <end position="422"/>
    </location>
</feature>
<organism evidence="14 15">
    <name type="scientific">Ridgeia piscesae</name>
    <name type="common">Tubeworm</name>
    <dbReference type="NCBI Taxonomy" id="27915"/>
    <lineage>
        <taxon>Eukaryota</taxon>
        <taxon>Metazoa</taxon>
        <taxon>Spiralia</taxon>
        <taxon>Lophotrochozoa</taxon>
        <taxon>Annelida</taxon>
        <taxon>Polychaeta</taxon>
        <taxon>Sedentaria</taxon>
        <taxon>Canalipalpata</taxon>
        <taxon>Sabellida</taxon>
        <taxon>Siboglinidae</taxon>
        <taxon>Ridgeia</taxon>
    </lineage>
</organism>
<feature type="compositionally biased region" description="Basic and acidic residues" evidence="13">
    <location>
        <begin position="434"/>
        <end position="448"/>
    </location>
</feature>
<feature type="transmembrane region" description="Helical" evidence="12">
    <location>
        <begin position="331"/>
        <end position="352"/>
    </location>
</feature>
<evidence type="ECO:0000256" key="12">
    <source>
        <dbReference type="RuleBase" id="RU368094"/>
    </source>
</evidence>
<evidence type="ECO:0000256" key="4">
    <source>
        <dbReference type="ARBA" id="ARBA00008671"/>
    </source>
</evidence>
<evidence type="ECO:0000256" key="7">
    <source>
        <dbReference type="ARBA" id="ARBA00022824"/>
    </source>
</evidence>
<protein>
    <recommendedName>
        <fullName evidence="12">Phosphatidylserine synthase</fullName>
        <ecNumber evidence="12">2.7.8.29</ecNumber>
    </recommendedName>
    <alternativeName>
        <fullName evidence="12">Serine-exchange enzyme</fullName>
    </alternativeName>
</protein>
<accession>A0AAD9L419</accession>
<evidence type="ECO:0000256" key="13">
    <source>
        <dbReference type="SAM" id="MobiDB-lite"/>
    </source>
</evidence>
<dbReference type="Pfam" id="PF03034">
    <property type="entry name" value="PSS"/>
    <property type="match status" value="1"/>
</dbReference>
<evidence type="ECO:0000256" key="11">
    <source>
        <dbReference type="ARBA" id="ARBA00023264"/>
    </source>
</evidence>
<evidence type="ECO:0000256" key="3">
    <source>
        <dbReference type="ARBA" id="ARBA00005189"/>
    </source>
</evidence>
<dbReference type="GO" id="GO:0005789">
    <property type="term" value="C:endoplasmic reticulum membrane"/>
    <property type="evidence" value="ECO:0007669"/>
    <property type="project" value="UniProtKB-SubCell"/>
</dbReference>
<feature type="transmembrane region" description="Helical" evidence="12">
    <location>
        <begin position="90"/>
        <end position="109"/>
    </location>
</feature>
<keyword evidence="7 12" id="KW-0256">Endoplasmic reticulum</keyword>